<reference evidence="1 2" key="1">
    <citation type="submission" date="2024-02" db="EMBL/GenBank/DDBJ databases">
        <authorList>
            <person name="Chen Y."/>
            <person name="Shah S."/>
            <person name="Dougan E. K."/>
            <person name="Thang M."/>
            <person name="Chan C."/>
        </authorList>
    </citation>
    <scope>NUCLEOTIDE SEQUENCE [LARGE SCALE GENOMIC DNA]</scope>
</reference>
<evidence type="ECO:0000313" key="1">
    <source>
        <dbReference type="EMBL" id="CAK9078577.1"/>
    </source>
</evidence>
<accession>A0ABP0PSJ6</accession>
<keyword evidence="2" id="KW-1185">Reference proteome</keyword>
<gene>
    <name evidence="1" type="ORF">SCF082_LOCUS37562</name>
</gene>
<evidence type="ECO:0000313" key="2">
    <source>
        <dbReference type="Proteomes" id="UP001642464"/>
    </source>
</evidence>
<protein>
    <submittedName>
        <fullName evidence="1">Uncharacterized protein</fullName>
    </submittedName>
</protein>
<sequence>MVVEAIFEWHHADGLLCAVYDDQGQFDHALFADPEYTFTNREAAERCRREKVKTREQKKVNHDIVKLFGQGAVRVRTGKISPIVAELALNELHADNLEFVRQTIDADFDLAESLGFLVKQTQEYYGTDAAAAAAAAGCFVYRMCKRPSDETPPTDTPVIPLIDYELAKQAYAEFSEDTFSFVFRTGKDDPHFRDYLAVMAGTEVDCEVCAASILAACHVYRMIELQLEKEREQTDAVKHLEPHEYREYLEYRVSDADGWQMYLDEEDDEE</sequence>
<name>A0ABP0PSJ6_9DINO</name>
<proteinExistence type="predicted"/>
<dbReference type="Proteomes" id="UP001642464">
    <property type="component" value="Unassembled WGS sequence"/>
</dbReference>
<comment type="caution">
    <text evidence="1">The sequence shown here is derived from an EMBL/GenBank/DDBJ whole genome shotgun (WGS) entry which is preliminary data.</text>
</comment>
<organism evidence="1 2">
    <name type="scientific">Durusdinium trenchii</name>
    <dbReference type="NCBI Taxonomy" id="1381693"/>
    <lineage>
        <taxon>Eukaryota</taxon>
        <taxon>Sar</taxon>
        <taxon>Alveolata</taxon>
        <taxon>Dinophyceae</taxon>
        <taxon>Suessiales</taxon>
        <taxon>Symbiodiniaceae</taxon>
        <taxon>Durusdinium</taxon>
    </lineage>
</organism>
<dbReference type="EMBL" id="CAXAMM010038447">
    <property type="protein sequence ID" value="CAK9078577.1"/>
    <property type="molecule type" value="Genomic_DNA"/>
</dbReference>